<dbReference type="InterPro" id="IPR015424">
    <property type="entry name" value="PyrdxlP-dep_Trfase"/>
</dbReference>
<dbReference type="EMBL" id="DRMN01000123">
    <property type="protein sequence ID" value="HFB54640.1"/>
    <property type="molecule type" value="Genomic_DNA"/>
</dbReference>
<evidence type="ECO:0000256" key="6">
    <source>
        <dbReference type="ARBA" id="ARBA00013558"/>
    </source>
</evidence>
<evidence type="ECO:0000256" key="9">
    <source>
        <dbReference type="ARBA" id="ARBA00022898"/>
    </source>
</evidence>
<dbReference type="InterPro" id="IPR000192">
    <property type="entry name" value="Aminotrans_V_dom"/>
</dbReference>
<proteinExistence type="inferred from homology"/>
<evidence type="ECO:0000256" key="7">
    <source>
        <dbReference type="ARBA" id="ARBA00021850"/>
    </source>
</evidence>
<dbReference type="Pfam" id="PF00266">
    <property type="entry name" value="Aminotran_5"/>
    <property type="match status" value="1"/>
</dbReference>
<evidence type="ECO:0000256" key="2">
    <source>
        <dbReference type="ARBA" id="ARBA00002824"/>
    </source>
</evidence>
<dbReference type="Gene3D" id="3.90.1150.10">
    <property type="entry name" value="Aspartate Aminotransferase, domain 1"/>
    <property type="match status" value="1"/>
</dbReference>
<keyword evidence="9" id="KW-0663">Pyridoxal phosphate</keyword>
<comment type="caution">
    <text evidence="12">The sequence shown here is derived from an EMBL/GenBank/DDBJ whole genome shotgun (WGS) entry which is preliminary data.</text>
</comment>
<comment type="function">
    <text evidence="3">Catalyzes the removal of elemental sulfur atoms from cysteine to produce alanine. Seems to participate in the biosynthesis of the nitrogenase metalloclusters by providing the inorganic sulfur required for the Fe-S core formation.</text>
</comment>
<dbReference type="EC" id="2.8.1.7" evidence="5"/>
<dbReference type="InterPro" id="IPR010970">
    <property type="entry name" value="Cys_dSase_SufS"/>
</dbReference>
<dbReference type="SUPFAM" id="SSF53383">
    <property type="entry name" value="PLP-dependent transferases"/>
    <property type="match status" value="1"/>
</dbReference>
<comment type="catalytic activity">
    <reaction evidence="10">
        <text>(sulfur carrier)-H + L-cysteine = (sulfur carrier)-SH + L-alanine</text>
        <dbReference type="Rhea" id="RHEA:43892"/>
        <dbReference type="Rhea" id="RHEA-COMP:14737"/>
        <dbReference type="Rhea" id="RHEA-COMP:14739"/>
        <dbReference type="ChEBI" id="CHEBI:29917"/>
        <dbReference type="ChEBI" id="CHEBI:35235"/>
        <dbReference type="ChEBI" id="CHEBI:57972"/>
        <dbReference type="ChEBI" id="CHEBI:64428"/>
        <dbReference type="EC" id="2.8.1.7"/>
    </reaction>
</comment>
<evidence type="ECO:0000313" key="12">
    <source>
        <dbReference type="EMBL" id="HFB54640.1"/>
    </source>
</evidence>
<dbReference type="InterPro" id="IPR015422">
    <property type="entry name" value="PyrdxlP-dep_Trfase_small"/>
</dbReference>
<evidence type="ECO:0000256" key="3">
    <source>
        <dbReference type="ARBA" id="ARBA00003120"/>
    </source>
</evidence>
<evidence type="ECO:0000256" key="8">
    <source>
        <dbReference type="ARBA" id="ARBA00022679"/>
    </source>
</evidence>
<dbReference type="GO" id="GO:0030170">
    <property type="term" value="F:pyridoxal phosphate binding"/>
    <property type="evidence" value="ECO:0007669"/>
    <property type="project" value="InterPro"/>
</dbReference>
<evidence type="ECO:0000256" key="10">
    <source>
        <dbReference type="ARBA" id="ARBA00050776"/>
    </source>
</evidence>
<organism evidence="12">
    <name type="scientific">Hellea balneolensis</name>
    <dbReference type="NCBI Taxonomy" id="287478"/>
    <lineage>
        <taxon>Bacteria</taxon>
        <taxon>Pseudomonadati</taxon>
        <taxon>Pseudomonadota</taxon>
        <taxon>Alphaproteobacteria</taxon>
        <taxon>Maricaulales</taxon>
        <taxon>Robiginitomaculaceae</taxon>
        <taxon>Hellea</taxon>
    </lineage>
</organism>
<accession>A0A7C3CAU3</accession>
<evidence type="ECO:0000256" key="5">
    <source>
        <dbReference type="ARBA" id="ARBA00012239"/>
    </source>
</evidence>
<dbReference type="Gene3D" id="3.40.640.10">
    <property type="entry name" value="Type I PLP-dependent aspartate aminotransferase-like (Major domain)"/>
    <property type="match status" value="1"/>
</dbReference>
<keyword evidence="8" id="KW-0808">Transferase</keyword>
<dbReference type="GO" id="GO:0031071">
    <property type="term" value="F:cysteine desulfurase activity"/>
    <property type="evidence" value="ECO:0007669"/>
    <property type="project" value="UniProtKB-EC"/>
</dbReference>
<sequence>MGFDVNTIRAQFPVLSREINGKSLVYLDSAASAQKPEKVIEAMGAQMRHSYANVHRGLHTMANETTEAFENARTLLAKFLGASEAGEIVFTKGATEALNLVAYGLMGEIGEGDEIIISQMEHHSNIVPWHFMRERFGAVIKWVPVLPNGTLDMEAYKTLFSKRTKIVSLVHMSNVLGTINPVKEMGKIAHAHGCVFVVDGTQAAVHFPVDVLDIDADFYAMTGHKLYGPTGIGALYGKREWLERLRPFQGGGEMIEDVFADRITYAEIPHKFEAGTPPILEAIGLGEAVKWVNDLDRKAVEIHEMALYQHALEELSKINAFRVIGDAPNKGAVLSFTLEGAHPHDIAQILDKYGIAVRAGQHCTQPLMDAFGIHSTARASFGVYNTHDDVDRLIAGVKKAQMFLS</sequence>
<comment type="similarity">
    <text evidence="4">Belongs to the class-V pyridoxal-phosphate-dependent aminotransferase family. Csd subfamily.</text>
</comment>
<reference evidence="12" key="1">
    <citation type="journal article" date="2020" name="mSystems">
        <title>Genome- and Community-Level Interaction Insights into Carbon Utilization and Element Cycling Functions of Hydrothermarchaeota in Hydrothermal Sediment.</title>
        <authorList>
            <person name="Zhou Z."/>
            <person name="Liu Y."/>
            <person name="Xu W."/>
            <person name="Pan J."/>
            <person name="Luo Z.H."/>
            <person name="Li M."/>
        </authorList>
    </citation>
    <scope>NUCLEOTIDE SEQUENCE [LARGE SCALE GENOMIC DNA]</scope>
    <source>
        <strain evidence="12">HyVt-489</strain>
    </source>
</reference>
<dbReference type="AlphaFoldDB" id="A0A7C3CAU3"/>
<comment type="function">
    <text evidence="2">Catalyzes the removal of elemental sulfur and selenium atoms from L-cysteine, L-cystine, L-selenocysteine, and L-selenocystine to produce L-alanine.</text>
</comment>
<dbReference type="PIRSF" id="PIRSF005572">
    <property type="entry name" value="NifS"/>
    <property type="match status" value="1"/>
</dbReference>
<evidence type="ECO:0000259" key="11">
    <source>
        <dbReference type="Pfam" id="PF00266"/>
    </source>
</evidence>
<name>A0A7C3CAU3_9PROT</name>
<feature type="domain" description="Aminotransferase class V" evidence="11">
    <location>
        <begin position="25"/>
        <end position="393"/>
    </location>
</feature>
<dbReference type="InterPro" id="IPR016454">
    <property type="entry name" value="Cysteine_dSase"/>
</dbReference>
<gene>
    <name evidence="12" type="ORF">ENJ46_01845</name>
</gene>
<protein>
    <recommendedName>
        <fullName evidence="6">Cysteine desulfurase</fullName>
        <ecNumber evidence="5">2.8.1.7</ecNumber>
    </recommendedName>
    <alternativeName>
        <fullName evidence="7">Probable cysteine desulfurase</fullName>
    </alternativeName>
</protein>
<dbReference type="NCBIfam" id="TIGR01979">
    <property type="entry name" value="sufS"/>
    <property type="match status" value="1"/>
</dbReference>
<dbReference type="InterPro" id="IPR015421">
    <property type="entry name" value="PyrdxlP-dep_Trfase_major"/>
</dbReference>
<dbReference type="PANTHER" id="PTHR43586">
    <property type="entry name" value="CYSTEINE DESULFURASE"/>
    <property type="match status" value="1"/>
</dbReference>
<dbReference type="PANTHER" id="PTHR43586:SF8">
    <property type="entry name" value="CYSTEINE DESULFURASE 1, CHLOROPLASTIC"/>
    <property type="match status" value="1"/>
</dbReference>
<dbReference type="CDD" id="cd06453">
    <property type="entry name" value="SufS_like"/>
    <property type="match status" value="1"/>
</dbReference>
<dbReference type="GO" id="GO:0006534">
    <property type="term" value="P:cysteine metabolic process"/>
    <property type="evidence" value="ECO:0007669"/>
    <property type="project" value="InterPro"/>
</dbReference>
<evidence type="ECO:0000256" key="4">
    <source>
        <dbReference type="ARBA" id="ARBA00010447"/>
    </source>
</evidence>
<evidence type="ECO:0000256" key="1">
    <source>
        <dbReference type="ARBA" id="ARBA00001933"/>
    </source>
</evidence>
<comment type="cofactor">
    <cofactor evidence="1">
        <name>pyridoxal 5'-phosphate</name>
        <dbReference type="ChEBI" id="CHEBI:597326"/>
    </cofactor>
</comment>
<dbReference type="Proteomes" id="UP000886042">
    <property type="component" value="Unassembled WGS sequence"/>
</dbReference>